<dbReference type="Proteomes" id="UP000001292">
    <property type="component" value="Unassembled WGS sequence"/>
</dbReference>
<comment type="catalytic activity">
    <reaction evidence="6">
        <text>1,2-di-(9Z-octadecenoyl)-sn-glycerol + hexadecanoyl-CoA = 1,2-di-(9Z)-octadecenoyl-3-hexadecanoyl-sn-glycerol + CoA</text>
        <dbReference type="Rhea" id="RHEA:38163"/>
        <dbReference type="ChEBI" id="CHEBI:52333"/>
        <dbReference type="ChEBI" id="CHEBI:57287"/>
        <dbReference type="ChEBI" id="CHEBI:57379"/>
        <dbReference type="ChEBI" id="CHEBI:75583"/>
    </reaction>
    <physiologicalReaction direction="left-to-right" evidence="6">
        <dbReference type="Rhea" id="RHEA:38164"/>
    </physiologicalReaction>
</comment>
<dbReference type="GO" id="GO:0010888">
    <property type="term" value="P:negative regulation of lipid storage"/>
    <property type="evidence" value="ECO:0007669"/>
    <property type="project" value="EnsemblMetazoa"/>
</dbReference>
<keyword evidence="11 29" id="KW-0808">Transferase</keyword>
<comment type="catalytic activity">
    <reaction evidence="26">
        <text>hexadecan-1-ol + hexadecanoyl-CoA = hexadecyl hexadecanoate + CoA</text>
        <dbReference type="Rhea" id="RHEA:38167"/>
        <dbReference type="ChEBI" id="CHEBI:16125"/>
        <dbReference type="ChEBI" id="CHEBI:57287"/>
        <dbReference type="ChEBI" id="CHEBI:57379"/>
        <dbReference type="ChEBI" id="CHEBI:75584"/>
    </reaction>
    <physiologicalReaction direction="left-to-right" evidence="26">
        <dbReference type="Rhea" id="RHEA:38168"/>
    </physiologicalReaction>
</comment>
<feature type="transmembrane region" description="Helical" evidence="32">
    <location>
        <begin position="228"/>
        <end position="245"/>
    </location>
</feature>
<dbReference type="InterPro" id="IPR027251">
    <property type="entry name" value="Diacylglycerol_acylTrfase1"/>
</dbReference>
<keyword evidence="14 32" id="KW-1133">Transmembrane helix</keyword>
<feature type="transmembrane region" description="Helical" evidence="32">
    <location>
        <begin position="284"/>
        <end position="305"/>
    </location>
</feature>
<evidence type="ECO:0000256" key="4">
    <source>
        <dbReference type="ARBA" id="ARBA00001118"/>
    </source>
</evidence>
<comment type="catalytic activity">
    <reaction evidence="18">
        <text>1,2-di-(9Z-octadecenoyl)-sn-glycerol + (9Z)-octadecenoyl-CoA = 1,2,3-tri-(9Z-octadecenoyl)-glycerol + CoA</text>
        <dbReference type="Rhea" id="RHEA:38219"/>
        <dbReference type="ChEBI" id="CHEBI:52333"/>
        <dbReference type="ChEBI" id="CHEBI:53753"/>
        <dbReference type="ChEBI" id="CHEBI:57287"/>
        <dbReference type="ChEBI" id="CHEBI:57387"/>
    </reaction>
    <physiologicalReaction direction="left-to-right" evidence="18">
        <dbReference type="Rhea" id="RHEA:38220"/>
    </physiologicalReaction>
</comment>
<keyword evidence="12 32" id="KW-0812">Transmembrane</keyword>
<comment type="catalytic activity">
    <reaction evidence="25">
        <text>1,2-di-(9Z-octadecenoyl)-glycerol + (9Z)-octadecenoate + H(+) = 1,2,3-tri-(9Z-octadecenoyl)-glycerol + H2O</text>
        <dbReference type="Rhea" id="RHEA:38379"/>
        <dbReference type="ChEBI" id="CHEBI:15377"/>
        <dbReference type="ChEBI" id="CHEBI:15378"/>
        <dbReference type="ChEBI" id="CHEBI:30823"/>
        <dbReference type="ChEBI" id="CHEBI:52323"/>
        <dbReference type="ChEBI" id="CHEBI:53753"/>
    </reaction>
    <physiologicalReaction direction="left-to-right" evidence="25">
        <dbReference type="Rhea" id="RHEA:38380"/>
    </physiologicalReaction>
</comment>
<evidence type="ECO:0000256" key="17">
    <source>
        <dbReference type="ARBA" id="ARBA00023610"/>
    </source>
</evidence>
<evidence type="ECO:0000256" key="6">
    <source>
        <dbReference type="ARBA" id="ARBA00001349"/>
    </source>
</evidence>
<evidence type="ECO:0000256" key="26">
    <source>
        <dbReference type="ARBA" id="ARBA00048907"/>
    </source>
</evidence>
<comment type="pathway">
    <text evidence="9">Lipid metabolism; glycerolipid metabolism.</text>
</comment>
<evidence type="ECO:0000256" key="23">
    <source>
        <dbReference type="ARBA" id="ARBA00048614"/>
    </source>
</evidence>
<evidence type="ECO:0000256" key="18">
    <source>
        <dbReference type="ARBA" id="ARBA00047367"/>
    </source>
</evidence>
<proteinExistence type="inferred from homology"/>
<evidence type="ECO:0000256" key="5">
    <source>
        <dbReference type="ARBA" id="ARBA00001313"/>
    </source>
</evidence>
<name>B4I557_DROSE</name>
<feature type="active site" evidence="30">
    <location>
        <position position="527"/>
    </location>
</feature>
<dbReference type="GO" id="GO:0045477">
    <property type="term" value="P:regulation of nurse cell apoptotic process"/>
    <property type="evidence" value="ECO:0007669"/>
    <property type="project" value="EnsemblMetazoa"/>
</dbReference>
<dbReference type="GO" id="GO:0019432">
    <property type="term" value="P:triglyceride biosynthetic process"/>
    <property type="evidence" value="ECO:0007669"/>
    <property type="project" value="InterPro"/>
</dbReference>
<comment type="subcellular location">
    <subcellularLocation>
        <location evidence="8 29">Endoplasmic reticulum membrane</location>
        <topology evidence="8 29">Multi-pass membrane protein</topology>
    </subcellularLocation>
</comment>
<organism evidence="34">
    <name type="scientific">Drosophila sechellia</name>
    <name type="common">Fruit fly</name>
    <dbReference type="NCBI Taxonomy" id="7238"/>
    <lineage>
        <taxon>Eukaryota</taxon>
        <taxon>Metazoa</taxon>
        <taxon>Ecdysozoa</taxon>
        <taxon>Arthropoda</taxon>
        <taxon>Hexapoda</taxon>
        <taxon>Insecta</taxon>
        <taxon>Pterygota</taxon>
        <taxon>Neoptera</taxon>
        <taxon>Endopterygota</taxon>
        <taxon>Diptera</taxon>
        <taxon>Brachycera</taxon>
        <taxon>Muscomorpha</taxon>
        <taxon>Ephydroidea</taxon>
        <taxon>Drosophilidae</taxon>
        <taxon>Drosophila</taxon>
        <taxon>Sophophora</taxon>
    </lineage>
</organism>
<protein>
    <recommendedName>
        <fullName evidence="29">O-acyltransferase</fullName>
    </recommendedName>
</protein>
<comment type="catalytic activity">
    <reaction evidence="7">
        <text>all-trans-retinol + hexadecanoyl-CoA = all-trans-retinyl hexadecanoate + CoA</text>
        <dbReference type="Rhea" id="RHEA:38175"/>
        <dbReference type="ChEBI" id="CHEBI:17336"/>
        <dbReference type="ChEBI" id="CHEBI:17616"/>
        <dbReference type="ChEBI" id="CHEBI:57287"/>
        <dbReference type="ChEBI" id="CHEBI:57379"/>
    </reaction>
    <physiologicalReaction direction="left-to-right" evidence="7">
        <dbReference type="Rhea" id="RHEA:38176"/>
    </physiologicalReaction>
</comment>
<comment type="subunit">
    <text evidence="17">Homodimer or homotetramer; both forms have similar enzymatic activities.</text>
</comment>
<evidence type="ECO:0000313" key="33">
    <source>
        <dbReference type="EMBL" id="EDW55513.1"/>
    </source>
</evidence>
<keyword evidence="34" id="KW-1185">Reference proteome</keyword>
<comment type="catalytic activity">
    <reaction evidence="28">
        <text>1,3-di-(9Z-octadecenoyl)-glycerol + (9Z)-octadecenoyl-CoA = 1,2,3-tri-(9Z-octadecenoyl)-glycerol + CoA</text>
        <dbReference type="Rhea" id="RHEA:38435"/>
        <dbReference type="ChEBI" id="CHEBI:53753"/>
        <dbReference type="ChEBI" id="CHEBI:57287"/>
        <dbReference type="ChEBI" id="CHEBI:57387"/>
        <dbReference type="ChEBI" id="CHEBI:75735"/>
    </reaction>
    <physiologicalReaction direction="left-to-right" evidence="28">
        <dbReference type="Rhea" id="RHEA:38436"/>
    </physiologicalReaction>
</comment>
<comment type="similarity">
    <text evidence="10 29">Belongs to the membrane-bound acyltransferase family. Sterol o-acyltransferase subfamily.</text>
</comment>
<keyword evidence="15 29" id="KW-0472">Membrane</keyword>
<evidence type="ECO:0000256" key="3">
    <source>
        <dbReference type="ARBA" id="ARBA00000895"/>
    </source>
</evidence>
<dbReference type="STRING" id="7238.B4I557"/>
<feature type="transmembrane region" description="Helical" evidence="32">
    <location>
        <begin position="257"/>
        <end position="278"/>
    </location>
</feature>
<comment type="catalytic activity">
    <reaction evidence="22">
        <text>2-(9Z-octadecenoyl)-glycerol + (9Z)-octadecenoyl-CoA = 1,2-di-(9Z-octadecenoyl)-sn-glycerol + CoA</text>
        <dbReference type="Rhea" id="RHEA:37911"/>
        <dbReference type="ChEBI" id="CHEBI:52333"/>
        <dbReference type="ChEBI" id="CHEBI:57287"/>
        <dbReference type="ChEBI" id="CHEBI:57387"/>
        <dbReference type="ChEBI" id="CHEBI:73990"/>
    </reaction>
    <physiologicalReaction direction="left-to-right" evidence="22">
        <dbReference type="Rhea" id="RHEA:37912"/>
    </physiologicalReaction>
</comment>
<evidence type="ECO:0000256" key="30">
    <source>
        <dbReference type="PIRSR" id="PIRSR000439-1"/>
    </source>
</evidence>
<comment type="catalytic activity">
    <reaction evidence="3">
        <text>13-cis-retinol + hexadecanoyl-CoA = 13-cis-retinyl hexadecanoate + CoA</text>
        <dbReference type="Rhea" id="RHEA:55296"/>
        <dbReference type="ChEBI" id="CHEBI:45479"/>
        <dbReference type="ChEBI" id="CHEBI:57287"/>
        <dbReference type="ChEBI" id="CHEBI:57379"/>
        <dbReference type="ChEBI" id="CHEBI:138722"/>
    </reaction>
    <physiologicalReaction direction="left-to-right" evidence="3">
        <dbReference type="Rhea" id="RHEA:55297"/>
    </physiologicalReaction>
</comment>
<gene>
    <name evidence="33" type="primary">Dsec\GM17212</name>
    <name evidence="33" type="ORF">Dsec_GM17212</name>
</gene>
<feature type="transmembrane region" description="Helical" evidence="32">
    <location>
        <begin position="515"/>
        <end position="531"/>
    </location>
</feature>
<dbReference type="EMBL" id="CH480822">
    <property type="protein sequence ID" value="EDW55513.1"/>
    <property type="molecule type" value="Genomic_DNA"/>
</dbReference>
<comment type="catalytic activity">
    <reaction evidence="1">
        <text>hexadecane-1,2-diol + hexadecanoyl-CoA = 2-hydroxyhexadecyl hexadecanoate + CoA</text>
        <dbReference type="Rhea" id="RHEA:38171"/>
        <dbReference type="ChEBI" id="CHEBI:57287"/>
        <dbReference type="ChEBI" id="CHEBI:57379"/>
        <dbReference type="ChEBI" id="CHEBI:75586"/>
        <dbReference type="ChEBI" id="CHEBI:75587"/>
    </reaction>
    <physiologicalReaction direction="left-to-right" evidence="1">
        <dbReference type="Rhea" id="RHEA:38172"/>
    </physiologicalReaction>
</comment>
<keyword evidence="13 29" id="KW-0256">Endoplasmic reticulum</keyword>
<feature type="transmembrane region" description="Helical" evidence="32">
    <location>
        <begin position="567"/>
        <end position="588"/>
    </location>
</feature>
<comment type="catalytic activity">
    <reaction evidence="19">
        <text>1-O-(9Z-octadecyl)-3-(9Z-octadecenoyl)-glycerol + (9Z)-octadecenoyl-CoA = 1-O-(9Z-octadecenyl)-2,3-di-(9Z-octadecenoyl)glycerol + CoA</text>
        <dbReference type="Rhea" id="RHEA:55344"/>
        <dbReference type="ChEBI" id="CHEBI:57287"/>
        <dbReference type="ChEBI" id="CHEBI:57387"/>
        <dbReference type="ChEBI" id="CHEBI:138735"/>
        <dbReference type="ChEBI" id="CHEBI:197429"/>
    </reaction>
    <physiologicalReaction direction="left-to-right" evidence="19">
        <dbReference type="Rhea" id="RHEA:55345"/>
    </physiologicalReaction>
</comment>
<comment type="catalytic activity">
    <reaction evidence="27">
        <text>1-(9Z-octadecenoyl)-glycerol + (9Z)-octadecenoyl-CoA = 1,2-di-(9Z-octadecenoyl)-glycerol + CoA</text>
        <dbReference type="Rhea" id="RHEA:37915"/>
        <dbReference type="ChEBI" id="CHEBI:52323"/>
        <dbReference type="ChEBI" id="CHEBI:57287"/>
        <dbReference type="ChEBI" id="CHEBI:57387"/>
        <dbReference type="ChEBI" id="CHEBI:75342"/>
    </reaction>
    <physiologicalReaction direction="left-to-right" evidence="27">
        <dbReference type="Rhea" id="RHEA:37916"/>
    </physiologicalReaction>
</comment>
<feature type="region of interest" description="Disordered" evidence="31">
    <location>
        <begin position="26"/>
        <end position="165"/>
    </location>
</feature>
<comment type="catalytic activity">
    <reaction evidence="20">
        <text>1-O-(9Z-octadecenyl)-glycerol + (9Z)-octadecenoyl-CoA = 1-O-(9Z-octadecyl)-3-(9Z-octadecenoyl)-glycerol + CoA</text>
        <dbReference type="Rhea" id="RHEA:55340"/>
        <dbReference type="ChEBI" id="CHEBI:34116"/>
        <dbReference type="ChEBI" id="CHEBI:57287"/>
        <dbReference type="ChEBI" id="CHEBI:57387"/>
        <dbReference type="ChEBI" id="CHEBI:197429"/>
    </reaction>
    <physiologicalReaction direction="left-to-right" evidence="20">
        <dbReference type="Rhea" id="RHEA:55341"/>
    </physiologicalReaction>
</comment>
<evidence type="ECO:0000256" key="10">
    <source>
        <dbReference type="ARBA" id="ARBA00009010"/>
    </source>
</evidence>
<evidence type="ECO:0000256" key="29">
    <source>
        <dbReference type="PIRNR" id="PIRNR000439"/>
    </source>
</evidence>
<evidence type="ECO:0000256" key="19">
    <source>
        <dbReference type="ARBA" id="ARBA00047609"/>
    </source>
</evidence>
<evidence type="ECO:0000256" key="9">
    <source>
        <dbReference type="ARBA" id="ARBA00005175"/>
    </source>
</evidence>
<feature type="compositionally biased region" description="Basic and acidic residues" evidence="31">
    <location>
        <begin position="141"/>
        <end position="153"/>
    </location>
</feature>
<evidence type="ECO:0000256" key="22">
    <source>
        <dbReference type="ARBA" id="ARBA00048135"/>
    </source>
</evidence>
<evidence type="ECO:0000256" key="16">
    <source>
        <dbReference type="ARBA" id="ARBA00023315"/>
    </source>
</evidence>
<dbReference type="AlphaFoldDB" id="B4I557"/>
<dbReference type="UniPathway" id="UPA00230"/>
<dbReference type="PIRSF" id="PIRSF500231">
    <property type="entry name" value="Oat_dag"/>
    <property type="match status" value="1"/>
</dbReference>
<evidence type="ECO:0000256" key="7">
    <source>
        <dbReference type="ARBA" id="ARBA00001764"/>
    </source>
</evidence>
<evidence type="ECO:0000256" key="8">
    <source>
        <dbReference type="ARBA" id="ARBA00004477"/>
    </source>
</evidence>
<dbReference type="GO" id="GO:0005789">
    <property type="term" value="C:endoplasmic reticulum membrane"/>
    <property type="evidence" value="ECO:0007669"/>
    <property type="project" value="UniProtKB-SubCell"/>
</dbReference>
<feature type="compositionally biased region" description="Polar residues" evidence="31">
    <location>
        <begin position="79"/>
        <end position="99"/>
    </location>
</feature>
<feature type="compositionally biased region" description="Basic and acidic residues" evidence="31">
    <location>
        <begin position="109"/>
        <end position="120"/>
    </location>
</feature>
<evidence type="ECO:0000256" key="2">
    <source>
        <dbReference type="ARBA" id="ARBA00000633"/>
    </source>
</evidence>
<comment type="catalytic activity">
    <reaction evidence="24">
        <text>an acyl-CoA + a 1,2-diacyl-sn-glycerol = a triacyl-sn-glycerol + CoA</text>
        <dbReference type="Rhea" id="RHEA:10868"/>
        <dbReference type="ChEBI" id="CHEBI:17815"/>
        <dbReference type="ChEBI" id="CHEBI:57287"/>
        <dbReference type="ChEBI" id="CHEBI:58342"/>
        <dbReference type="ChEBI" id="CHEBI:64615"/>
        <dbReference type="EC" id="2.3.1.20"/>
    </reaction>
    <physiologicalReaction direction="left-to-right" evidence="24">
        <dbReference type="Rhea" id="RHEA:10869"/>
    </physiologicalReaction>
</comment>
<evidence type="ECO:0000256" key="27">
    <source>
        <dbReference type="ARBA" id="ARBA00049168"/>
    </source>
</evidence>
<evidence type="ECO:0000256" key="24">
    <source>
        <dbReference type="ARBA" id="ARBA00048634"/>
    </source>
</evidence>
<evidence type="ECO:0000256" key="25">
    <source>
        <dbReference type="ARBA" id="ARBA00048728"/>
    </source>
</evidence>
<dbReference type="GO" id="GO:0050252">
    <property type="term" value="F:retinol O-fatty-acyltransferase activity"/>
    <property type="evidence" value="ECO:0007669"/>
    <property type="project" value="UniProtKB-EC"/>
</dbReference>
<dbReference type="InterPro" id="IPR014371">
    <property type="entry name" value="Oat_ACAT_DAG_ARE"/>
</dbReference>
<evidence type="ECO:0000256" key="20">
    <source>
        <dbReference type="ARBA" id="ARBA00047807"/>
    </source>
</evidence>
<evidence type="ECO:0000256" key="13">
    <source>
        <dbReference type="ARBA" id="ARBA00022824"/>
    </source>
</evidence>
<feature type="compositionally biased region" description="Polar residues" evidence="31">
    <location>
        <begin position="30"/>
        <end position="47"/>
    </location>
</feature>
<accession>B4I557</accession>
<dbReference type="PANTHER" id="PTHR10408">
    <property type="entry name" value="STEROL O-ACYLTRANSFERASE"/>
    <property type="match status" value="1"/>
</dbReference>
<evidence type="ECO:0000256" key="32">
    <source>
        <dbReference type="SAM" id="Phobius"/>
    </source>
</evidence>
<evidence type="ECO:0000256" key="1">
    <source>
        <dbReference type="ARBA" id="ARBA00000174"/>
    </source>
</evidence>
<evidence type="ECO:0000256" key="15">
    <source>
        <dbReference type="ARBA" id="ARBA00023136"/>
    </source>
</evidence>
<evidence type="ECO:0000256" key="21">
    <source>
        <dbReference type="ARBA" id="ARBA00048096"/>
    </source>
</evidence>
<comment type="catalytic activity">
    <reaction evidence="23">
        <text>1-octadecanoyl-2-(5Z,8Z,11Z,14Z-eicosatetraenoyl)-sn-glycerol + (9Z)-octadecenoyl-CoA = 1-octadecanoyl-2-(5Z,8Z,11Z,14Z)-eicosatetraenoyl-3-(9Z)-octadecenoyl-sn-glycerol + CoA</text>
        <dbReference type="Rhea" id="RHEA:38307"/>
        <dbReference type="ChEBI" id="CHEBI:57287"/>
        <dbReference type="ChEBI" id="CHEBI:57387"/>
        <dbReference type="ChEBI" id="CHEBI:75728"/>
        <dbReference type="ChEBI" id="CHEBI:75729"/>
    </reaction>
    <physiologicalReaction direction="left-to-right" evidence="23">
        <dbReference type="Rhea" id="RHEA:38308"/>
    </physiologicalReaction>
</comment>
<evidence type="ECO:0000313" key="34">
    <source>
        <dbReference type="Proteomes" id="UP000001292"/>
    </source>
</evidence>
<evidence type="ECO:0000256" key="11">
    <source>
        <dbReference type="ARBA" id="ARBA00022679"/>
    </source>
</evidence>
<reference evidence="33 34" key="1">
    <citation type="journal article" date="2007" name="Nature">
        <title>Evolution of genes and genomes on the Drosophila phylogeny.</title>
        <authorList>
            <consortium name="Drosophila 12 Genomes Consortium"/>
            <person name="Clark A.G."/>
            <person name="Eisen M.B."/>
            <person name="Smith D.R."/>
            <person name="Bergman C.M."/>
            <person name="Oliver B."/>
            <person name="Markow T.A."/>
            <person name="Kaufman T.C."/>
            <person name="Kellis M."/>
            <person name="Gelbart W."/>
            <person name="Iyer V.N."/>
            <person name="Pollard D.A."/>
            <person name="Sackton T.B."/>
            <person name="Larracuente A.M."/>
            <person name="Singh N.D."/>
            <person name="Abad J.P."/>
            <person name="Abt D.N."/>
            <person name="Adryan B."/>
            <person name="Aguade M."/>
            <person name="Akashi H."/>
            <person name="Anderson W.W."/>
            <person name="Aquadro C.F."/>
            <person name="Ardell D.H."/>
            <person name="Arguello R."/>
            <person name="Artieri C.G."/>
            <person name="Barbash D.A."/>
            <person name="Barker D."/>
            <person name="Barsanti P."/>
            <person name="Batterham P."/>
            <person name="Batzoglou S."/>
            <person name="Begun D."/>
            <person name="Bhutkar A."/>
            <person name="Blanco E."/>
            <person name="Bosak S.A."/>
            <person name="Bradley R.K."/>
            <person name="Brand A.D."/>
            <person name="Brent M.R."/>
            <person name="Brooks A.N."/>
            <person name="Brown R.H."/>
            <person name="Butlin R.K."/>
            <person name="Caggese C."/>
            <person name="Calvi B.R."/>
            <person name="Bernardo de Carvalho A."/>
            <person name="Caspi A."/>
            <person name="Castrezana S."/>
            <person name="Celniker S.E."/>
            <person name="Chang J.L."/>
            <person name="Chapple C."/>
            <person name="Chatterji S."/>
            <person name="Chinwalla A."/>
            <person name="Civetta A."/>
            <person name="Clifton S.W."/>
            <person name="Comeron J.M."/>
            <person name="Costello J.C."/>
            <person name="Coyne J.A."/>
            <person name="Daub J."/>
            <person name="David R.G."/>
            <person name="Delcher A.L."/>
            <person name="Delehaunty K."/>
            <person name="Do C.B."/>
            <person name="Ebling H."/>
            <person name="Edwards K."/>
            <person name="Eickbush T."/>
            <person name="Evans J.D."/>
            <person name="Filipski A."/>
            <person name="Findeiss S."/>
            <person name="Freyhult E."/>
            <person name="Fulton L."/>
            <person name="Fulton R."/>
            <person name="Garcia A.C."/>
            <person name="Gardiner A."/>
            <person name="Garfield D.A."/>
            <person name="Garvin B.E."/>
            <person name="Gibson G."/>
            <person name="Gilbert D."/>
            <person name="Gnerre S."/>
            <person name="Godfrey J."/>
            <person name="Good R."/>
            <person name="Gotea V."/>
            <person name="Gravely B."/>
            <person name="Greenberg A.J."/>
            <person name="Griffiths-Jones S."/>
            <person name="Gross S."/>
            <person name="Guigo R."/>
            <person name="Gustafson E.A."/>
            <person name="Haerty W."/>
            <person name="Hahn M.W."/>
            <person name="Halligan D.L."/>
            <person name="Halpern A.L."/>
            <person name="Halter G.M."/>
            <person name="Han M.V."/>
            <person name="Heger A."/>
            <person name="Hillier L."/>
            <person name="Hinrichs A.S."/>
            <person name="Holmes I."/>
            <person name="Hoskins R.A."/>
            <person name="Hubisz M.J."/>
            <person name="Hultmark D."/>
            <person name="Huntley M.A."/>
            <person name="Jaffe D.B."/>
            <person name="Jagadeeshan S."/>
            <person name="Jeck W.R."/>
            <person name="Johnson J."/>
            <person name="Jones C.D."/>
            <person name="Jordan W.C."/>
            <person name="Karpen G.H."/>
            <person name="Kataoka E."/>
            <person name="Keightley P.D."/>
            <person name="Kheradpour P."/>
            <person name="Kirkness E.F."/>
            <person name="Koerich L.B."/>
            <person name="Kristiansen K."/>
            <person name="Kudrna D."/>
            <person name="Kulathinal R.J."/>
            <person name="Kumar S."/>
            <person name="Kwok R."/>
            <person name="Lander E."/>
            <person name="Langley C.H."/>
            <person name="Lapoint R."/>
            <person name="Lazzaro B.P."/>
            <person name="Lee S.J."/>
            <person name="Levesque L."/>
            <person name="Li R."/>
            <person name="Lin C.F."/>
            <person name="Lin M.F."/>
            <person name="Lindblad-Toh K."/>
            <person name="Llopart A."/>
            <person name="Long M."/>
            <person name="Low L."/>
            <person name="Lozovsky E."/>
            <person name="Lu J."/>
            <person name="Luo M."/>
            <person name="Machado C.A."/>
            <person name="Makalowski W."/>
            <person name="Marzo M."/>
            <person name="Matsuda M."/>
            <person name="Matzkin L."/>
            <person name="McAllister B."/>
            <person name="McBride C.S."/>
            <person name="McKernan B."/>
            <person name="McKernan K."/>
            <person name="Mendez-Lago M."/>
            <person name="Minx P."/>
            <person name="Mollenhauer M.U."/>
            <person name="Montooth K."/>
            <person name="Mount S.M."/>
            <person name="Mu X."/>
            <person name="Myers E."/>
            <person name="Negre B."/>
            <person name="Newfeld S."/>
            <person name="Nielsen R."/>
            <person name="Noor M.A."/>
            <person name="O'Grady P."/>
            <person name="Pachter L."/>
            <person name="Papaceit M."/>
            <person name="Parisi M.J."/>
            <person name="Parisi M."/>
            <person name="Parts L."/>
            <person name="Pedersen J.S."/>
            <person name="Pesole G."/>
            <person name="Phillippy A.M."/>
            <person name="Ponting C.P."/>
            <person name="Pop M."/>
            <person name="Porcelli D."/>
            <person name="Powell J.R."/>
            <person name="Prohaska S."/>
            <person name="Pruitt K."/>
            <person name="Puig M."/>
            <person name="Quesneville H."/>
            <person name="Ram K.R."/>
            <person name="Rand D."/>
            <person name="Rasmussen M.D."/>
            <person name="Reed L.K."/>
            <person name="Reenan R."/>
            <person name="Reily A."/>
            <person name="Remington K.A."/>
            <person name="Rieger T.T."/>
            <person name="Ritchie M.G."/>
            <person name="Robin C."/>
            <person name="Rogers Y.H."/>
            <person name="Rohde C."/>
            <person name="Rozas J."/>
            <person name="Rubenfield M.J."/>
            <person name="Ruiz A."/>
            <person name="Russo S."/>
            <person name="Salzberg S.L."/>
            <person name="Sanchez-Gracia A."/>
            <person name="Saranga D.J."/>
            <person name="Sato H."/>
            <person name="Schaeffer S.W."/>
            <person name="Schatz M.C."/>
            <person name="Schlenke T."/>
            <person name="Schwartz R."/>
            <person name="Segarra C."/>
            <person name="Singh R.S."/>
            <person name="Sirot L."/>
            <person name="Sirota M."/>
            <person name="Sisneros N.B."/>
            <person name="Smith C.D."/>
            <person name="Smith T.F."/>
            <person name="Spieth J."/>
            <person name="Stage D.E."/>
            <person name="Stark A."/>
            <person name="Stephan W."/>
            <person name="Strausberg R.L."/>
            <person name="Strempel S."/>
            <person name="Sturgill D."/>
            <person name="Sutton G."/>
            <person name="Sutton G.G."/>
            <person name="Tao W."/>
            <person name="Teichmann S."/>
            <person name="Tobari Y.N."/>
            <person name="Tomimura Y."/>
            <person name="Tsolas J.M."/>
            <person name="Valente V.L."/>
            <person name="Venter E."/>
            <person name="Venter J.C."/>
            <person name="Vicario S."/>
            <person name="Vieira F.G."/>
            <person name="Vilella A.J."/>
            <person name="Villasante A."/>
            <person name="Walenz B."/>
            <person name="Wang J."/>
            <person name="Wasserman M."/>
            <person name="Watts T."/>
            <person name="Wilson D."/>
            <person name="Wilson R.K."/>
            <person name="Wing R.A."/>
            <person name="Wolfner M.F."/>
            <person name="Wong A."/>
            <person name="Wong G.K."/>
            <person name="Wu C.I."/>
            <person name="Wu G."/>
            <person name="Yamamoto D."/>
            <person name="Yang H.P."/>
            <person name="Yang S.P."/>
            <person name="Yorke J.A."/>
            <person name="Yoshida K."/>
            <person name="Zdobnov E."/>
            <person name="Zhang P."/>
            <person name="Zhang Y."/>
            <person name="Zimin A.V."/>
            <person name="Baldwin J."/>
            <person name="Abdouelleil A."/>
            <person name="Abdulkadir J."/>
            <person name="Abebe A."/>
            <person name="Abera B."/>
            <person name="Abreu J."/>
            <person name="Acer S.C."/>
            <person name="Aftuck L."/>
            <person name="Alexander A."/>
            <person name="An P."/>
            <person name="Anderson E."/>
            <person name="Anderson S."/>
            <person name="Arachi H."/>
            <person name="Azer M."/>
            <person name="Bachantsang P."/>
            <person name="Barry A."/>
            <person name="Bayul T."/>
            <person name="Berlin A."/>
            <person name="Bessette D."/>
            <person name="Bloom T."/>
            <person name="Blye J."/>
            <person name="Boguslavskiy L."/>
            <person name="Bonnet C."/>
            <person name="Boukhgalter B."/>
            <person name="Bourzgui I."/>
            <person name="Brown A."/>
            <person name="Cahill P."/>
            <person name="Channer S."/>
            <person name="Cheshatsang Y."/>
            <person name="Chuda L."/>
            <person name="Citroen M."/>
            <person name="Collymore A."/>
            <person name="Cooke P."/>
            <person name="Costello M."/>
            <person name="D'Aco K."/>
            <person name="Daza R."/>
            <person name="De Haan G."/>
            <person name="DeGray S."/>
            <person name="DeMaso C."/>
            <person name="Dhargay N."/>
            <person name="Dooley K."/>
            <person name="Dooley E."/>
            <person name="Doricent M."/>
            <person name="Dorje P."/>
            <person name="Dorjee K."/>
            <person name="Dupes A."/>
            <person name="Elong R."/>
            <person name="Falk J."/>
            <person name="Farina A."/>
            <person name="Faro S."/>
            <person name="Ferguson D."/>
            <person name="Fisher S."/>
            <person name="Foley C.D."/>
            <person name="Franke A."/>
            <person name="Friedrich D."/>
            <person name="Gadbois L."/>
            <person name="Gearin G."/>
            <person name="Gearin C.R."/>
            <person name="Giannoukos G."/>
            <person name="Goode T."/>
            <person name="Graham J."/>
            <person name="Grandbois E."/>
            <person name="Grewal S."/>
            <person name="Gyaltsen K."/>
            <person name="Hafez N."/>
            <person name="Hagos B."/>
            <person name="Hall J."/>
            <person name="Henson C."/>
            <person name="Hollinger A."/>
            <person name="Honan T."/>
            <person name="Huard M.D."/>
            <person name="Hughes L."/>
            <person name="Hurhula B."/>
            <person name="Husby M.E."/>
            <person name="Kamat A."/>
            <person name="Kanga B."/>
            <person name="Kashin S."/>
            <person name="Khazanovich D."/>
            <person name="Kisner P."/>
            <person name="Lance K."/>
            <person name="Lara M."/>
            <person name="Lee W."/>
            <person name="Lennon N."/>
            <person name="Letendre F."/>
            <person name="LeVine R."/>
            <person name="Lipovsky A."/>
            <person name="Liu X."/>
            <person name="Liu J."/>
            <person name="Liu S."/>
            <person name="Lokyitsang T."/>
            <person name="Lokyitsang Y."/>
            <person name="Lubonja R."/>
            <person name="Lui A."/>
            <person name="MacDonald P."/>
            <person name="Magnisalis V."/>
            <person name="Maru K."/>
            <person name="Matthews C."/>
            <person name="McCusker W."/>
            <person name="McDonough S."/>
            <person name="Mehta T."/>
            <person name="Meldrim J."/>
            <person name="Meneus L."/>
            <person name="Mihai O."/>
            <person name="Mihalev A."/>
            <person name="Mihova T."/>
            <person name="Mittelman R."/>
            <person name="Mlenga V."/>
            <person name="Montmayeur A."/>
            <person name="Mulrain L."/>
            <person name="Navidi A."/>
            <person name="Naylor J."/>
            <person name="Negash T."/>
            <person name="Nguyen T."/>
            <person name="Nguyen N."/>
            <person name="Nicol R."/>
            <person name="Norbu C."/>
            <person name="Norbu N."/>
            <person name="Novod N."/>
            <person name="O'Neill B."/>
            <person name="Osman S."/>
            <person name="Markiewicz E."/>
            <person name="Oyono O.L."/>
            <person name="Patti C."/>
            <person name="Phunkhang P."/>
            <person name="Pierre F."/>
            <person name="Priest M."/>
            <person name="Raghuraman S."/>
            <person name="Rege F."/>
            <person name="Reyes R."/>
            <person name="Rise C."/>
            <person name="Rogov P."/>
            <person name="Ross K."/>
            <person name="Ryan E."/>
            <person name="Settipalli S."/>
            <person name="Shea T."/>
            <person name="Sherpa N."/>
            <person name="Shi L."/>
            <person name="Shih D."/>
            <person name="Sparrow T."/>
            <person name="Spaulding J."/>
            <person name="Stalker J."/>
            <person name="Stange-Thomann N."/>
            <person name="Stavropoulos S."/>
            <person name="Stone C."/>
            <person name="Strader C."/>
            <person name="Tesfaye S."/>
            <person name="Thomson T."/>
            <person name="Thoulutsang Y."/>
            <person name="Thoulutsang D."/>
            <person name="Topham K."/>
            <person name="Topping I."/>
            <person name="Tsamla T."/>
            <person name="Vassiliev H."/>
            <person name="Vo A."/>
            <person name="Wangchuk T."/>
            <person name="Wangdi T."/>
            <person name="Weiand M."/>
            <person name="Wilkinson J."/>
            <person name="Wilson A."/>
            <person name="Yadav S."/>
            <person name="Young G."/>
            <person name="Yu Q."/>
            <person name="Zembek L."/>
            <person name="Zhong D."/>
            <person name="Zimmer A."/>
            <person name="Zwirko Z."/>
            <person name="Jaffe D.B."/>
            <person name="Alvarez P."/>
            <person name="Brockman W."/>
            <person name="Butler J."/>
            <person name="Chin C."/>
            <person name="Gnerre S."/>
            <person name="Grabherr M."/>
            <person name="Kleber M."/>
            <person name="Mauceli E."/>
            <person name="MacCallum I."/>
        </authorList>
    </citation>
    <scope>NUCLEOTIDE SEQUENCE [LARGE SCALE GENOMIC DNA]</scope>
    <source>
        <strain evidence="34">Rob3c / Tucson 14021-0248.25</strain>
    </source>
</reference>
<dbReference type="GO" id="GO:0004144">
    <property type="term" value="F:diacylglycerol O-acyltransferase activity"/>
    <property type="evidence" value="ECO:0007669"/>
    <property type="project" value="UniProtKB-EC"/>
</dbReference>
<feature type="transmembrane region" description="Helical" evidence="32">
    <location>
        <begin position="440"/>
        <end position="461"/>
    </location>
</feature>
<dbReference type="PANTHER" id="PTHR10408:SF7">
    <property type="entry name" value="DIACYLGLYCEROL O-ACYLTRANSFERASE 1"/>
    <property type="match status" value="1"/>
</dbReference>
<dbReference type="HOGENOM" id="CLU_018190_0_0_1"/>
<dbReference type="InterPro" id="IPR004299">
    <property type="entry name" value="MBOAT_fam"/>
</dbReference>
<dbReference type="PhylomeDB" id="B4I557"/>
<evidence type="ECO:0000256" key="14">
    <source>
        <dbReference type="ARBA" id="ARBA00022989"/>
    </source>
</evidence>
<evidence type="ECO:0000256" key="12">
    <source>
        <dbReference type="ARBA" id="ARBA00022692"/>
    </source>
</evidence>
<comment type="catalytic activity">
    <reaction evidence="2">
        <text>all-trans-retinol + an acyl-CoA = an all-trans-retinyl ester + CoA</text>
        <dbReference type="Rhea" id="RHEA:11488"/>
        <dbReference type="ChEBI" id="CHEBI:17336"/>
        <dbReference type="ChEBI" id="CHEBI:57287"/>
        <dbReference type="ChEBI" id="CHEBI:58342"/>
        <dbReference type="ChEBI" id="CHEBI:63410"/>
        <dbReference type="EC" id="2.3.1.76"/>
    </reaction>
    <physiologicalReaction direction="left-to-right" evidence="2">
        <dbReference type="Rhea" id="RHEA:11489"/>
    </physiologicalReaction>
</comment>
<dbReference type="Pfam" id="PF03062">
    <property type="entry name" value="MBOAT"/>
    <property type="match status" value="1"/>
</dbReference>
<evidence type="ECO:0000256" key="31">
    <source>
        <dbReference type="SAM" id="MobiDB-lite"/>
    </source>
</evidence>
<sequence length="607" mass="69771">MRVHIFDQWLYNLDPGIASRTKKIQHFRNVASSPSNRKKTSTMTTNKDPQDKEPGKAEQPTKNGGSSGVGIMKRLRRSASATEHNLSSLRNRKSTQNLFDQHGNPIDLRQYRKVLDKDENGNGTNGSEKKLRYRRTQSVTRAEEISNKEEKQRRAQPGRPIHQPRDSLFSWSSGFTNFSGLVNWGFLLLCIGGLRLGLENLLKYGIRINPLDWFFFISGHNEGEGHNALILCIYSLVHISLCLAVEKGLAMEIIAEGLGLFIQIVNIVVLVCLPVVTIHLKGHAFSLMGASTVCFFYSVLFLKLWSYVQTNMWCRQTYYQKNSRERRPSITLAELKKGVLNGGEEDEDVSKLVQYPDNLTYKDLLYFLCAPTLCYELNFPRTSRVRKRFLLKRLLEVVIGVNVVMALFQQWIIPSVRNSLIPFSNMDVALATERLLKLALPNHLCWLCFFYLLFHSFLNAVGELLNFADRNFYCDWWNANNIDTFWRTWNMPVHRWCVRHLYIPVVQMGYSSRQASTIVFLFSAVFHEYLVSVPLQIYKIWAFMGMMGQIPLSAVSKSIEKKLGPRMGNIIVWASIILGQPLCIMAYYHDYVVQHFKNSLNGTDYSS</sequence>
<comment type="catalytic activity">
    <reaction evidence="5">
        <text>2-(9Z-octadecenoyl)-glycerol + hexadecanoyl-CoA = 1-hexadecanoyl-2-(9Z-octadecenoyl)-sn-glycerol + CoA</text>
        <dbReference type="Rhea" id="RHEA:38071"/>
        <dbReference type="ChEBI" id="CHEBI:57287"/>
        <dbReference type="ChEBI" id="CHEBI:57379"/>
        <dbReference type="ChEBI" id="CHEBI:73990"/>
        <dbReference type="ChEBI" id="CHEBI:75466"/>
    </reaction>
    <physiologicalReaction direction="left-to-right" evidence="5">
        <dbReference type="Rhea" id="RHEA:38072"/>
    </physiologicalReaction>
</comment>
<feature type="transmembrane region" description="Helical" evidence="32">
    <location>
        <begin position="168"/>
        <end position="194"/>
    </location>
</feature>
<feature type="transmembrane region" description="Helical" evidence="32">
    <location>
        <begin position="394"/>
        <end position="413"/>
    </location>
</feature>
<keyword evidence="16 29" id="KW-0012">Acyltransferase</keyword>
<dbReference type="OMA" id="RCHDYRR"/>
<dbReference type="PIRSF" id="PIRSF000439">
    <property type="entry name" value="Oat_ACAT_DAG_ARE"/>
    <property type="match status" value="1"/>
</dbReference>
<comment type="catalytic activity">
    <reaction evidence="21">
        <text>2,3-di-(9Z)-octadecenoyl-sn-glycerol + (9Z)-octadecenoyl-CoA = 1,2,3-tri-(9Z-octadecenoyl)-glycerol + CoA</text>
        <dbReference type="Rhea" id="RHEA:38439"/>
        <dbReference type="ChEBI" id="CHEBI:53753"/>
        <dbReference type="ChEBI" id="CHEBI:57287"/>
        <dbReference type="ChEBI" id="CHEBI:57387"/>
        <dbReference type="ChEBI" id="CHEBI:75824"/>
    </reaction>
    <physiologicalReaction direction="left-to-right" evidence="21">
        <dbReference type="Rhea" id="RHEA:38440"/>
    </physiologicalReaction>
</comment>
<comment type="catalytic activity">
    <reaction evidence="4">
        <text>hexadecane-1,2-diol + 2 hexadecanoyl-CoA = 1,2-O,O-dihexadecanoyl-1,2-hexadecanediol + 2 CoA</text>
        <dbReference type="Rhea" id="RHEA:38211"/>
        <dbReference type="ChEBI" id="CHEBI:57287"/>
        <dbReference type="ChEBI" id="CHEBI:57379"/>
        <dbReference type="ChEBI" id="CHEBI:75586"/>
        <dbReference type="ChEBI" id="CHEBI:75608"/>
    </reaction>
    <physiologicalReaction direction="left-to-right" evidence="4">
        <dbReference type="Rhea" id="RHEA:38212"/>
    </physiologicalReaction>
</comment>
<evidence type="ECO:0000256" key="28">
    <source>
        <dbReference type="ARBA" id="ARBA00049549"/>
    </source>
</evidence>